<accession>A0A2V1E5X9</accession>
<evidence type="ECO:0008006" key="3">
    <source>
        <dbReference type="Google" id="ProtNLM"/>
    </source>
</evidence>
<keyword evidence="2" id="KW-1185">Reference proteome</keyword>
<feature type="non-terminal residue" evidence="1">
    <location>
        <position position="284"/>
    </location>
</feature>
<evidence type="ECO:0000313" key="1">
    <source>
        <dbReference type="EMBL" id="PVI05891.1"/>
    </source>
</evidence>
<dbReference type="STRING" id="97972.A0A2V1E5X9"/>
<dbReference type="PANTHER" id="PTHR38797:SF4">
    <property type="entry name" value="NUCLEAR PORE COMPLEX PROTEIN NUP85"/>
    <property type="match status" value="1"/>
</dbReference>
<name>A0A2V1E5X9_9PLEO</name>
<dbReference type="EMBL" id="KZ805311">
    <property type="protein sequence ID" value="PVI05891.1"/>
    <property type="molecule type" value="Genomic_DNA"/>
</dbReference>
<dbReference type="Proteomes" id="UP000244855">
    <property type="component" value="Unassembled WGS sequence"/>
</dbReference>
<proteinExistence type="predicted"/>
<organism evidence="1 2">
    <name type="scientific">Periconia macrospinosa</name>
    <dbReference type="NCBI Taxonomy" id="97972"/>
    <lineage>
        <taxon>Eukaryota</taxon>
        <taxon>Fungi</taxon>
        <taxon>Dikarya</taxon>
        <taxon>Ascomycota</taxon>
        <taxon>Pezizomycotina</taxon>
        <taxon>Dothideomycetes</taxon>
        <taxon>Pleosporomycetidae</taxon>
        <taxon>Pleosporales</taxon>
        <taxon>Massarineae</taxon>
        <taxon>Periconiaceae</taxon>
        <taxon>Periconia</taxon>
    </lineage>
</organism>
<dbReference type="InterPro" id="IPR053204">
    <property type="entry name" value="Oxopyrrolidines_Biosynth-assoc"/>
</dbReference>
<reference evidence="1 2" key="1">
    <citation type="journal article" date="2018" name="Sci. Rep.">
        <title>Comparative genomics provides insights into the lifestyle and reveals functional heterogeneity of dark septate endophytic fungi.</title>
        <authorList>
            <person name="Knapp D.G."/>
            <person name="Nemeth J.B."/>
            <person name="Barry K."/>
            <person name="Hainaut M."/>
            <person name="Henrissat B."/>
            <person name="Johnson J."/>
            <person name="Kuo A."/>
            <person name="Lim J.H.P."/>
            <person name="Lipzen A."/>
            <person name="Nolan M."/>
            <person name="Ohm R.A."/>
            <person name="Tamas L."/>
            <person name="Grigoriev I.V."/>
            <person name="Spatafora J.W."/>
            <person name="Nagy L.G."/>
            <person name="Kovacs G.M."/>
        </authorList>
    </citation>
    <scope>NUCLEOTIDE SEQUENCE [LARGE SCALE GENOMIC DNA]</scope>
    <source>
        <strain evidence="1 2">DSE2036</strain>
    </source>
</reference>
<dbReference type="AlphaFoldDB" id="A0A2V1E5X9"/>
<sequence>AQKIDQIAQIRNWFRPKEDSKTYPQIQAYLSGTLDLSTTVSKITTPIDHSLTTATHPDDLESTWLDLWTSILHSSRRTPSAHHSLTTLISALKQHPDPRTNTLSSSAWPKLPFLTPAVREAYNDAPTDDYDPSFSPDEAPETVAPIIALEATAWANLNTLLASLTAAKIRDFATYYAIWAMRAALEIDHGTAFFKYDARVPAAAAWVFEAGGELVGREVDLSPKDPREGNPARGGELWKGVAGFGKERWAFWKERFGVVAGLEGVREETREVARKAVVEMERVE</sequence>
<protein>
    <recommendedName>
        <fullName evidence="3">DUF3632 domain containing protein</fullName>
    </recommendedName>
</protein>
<dbReference type="Pfam" id="PF12311">
    <property type="entry name" value="DUF3632"/>
    <property type="match status" value="1"/>
</dbReference>
<dbReference type="OrthoDB" id="3350591at2759"/>
<gene>
    <name evidence="1" type="ORF">DM02DRAFT_497707</name>
</gene>
<dbReference type="PANTHER" id="PTHR38797">
    <property type="entry name" value="NUCLEAR PORE COMPLEX PROTEIN NUP85-RELATED"/>
    <property type="match status" value="1"/>
</dbReference>
<feature type="non-terminal residue" evidence="1">
    <location>
        <position position="1"/>
    </location>
</feature>
<evidence type="ECO:0000313" key="2">
    <source>
        <dbReference type="Proteomes" id="UP000244855"/>
    </source>
</evidence>
<dbReference type="InterPro" id="IPR022085">
    <property type="entry name" value="OpdG"/>
</dbReference>